<evidence type="ECO:0000313" key="2">
    <source>
        <dbReference type="EMBL" id="CAF1348554.1"/>
    </source>
</evidence>
<evidence type="ECO:0000313" key="4">
    <source>
        <dbReference type="Proteomes" id="UP000663829"/>
    </source>
</evidence>
<evidence type="ECO:0000259" key="1">
    <source>
        <dbReference type="PROSITE" id="PS50181"/>
    </source>
</evidence>
<dbReference type="Proteomes" id="UP000681722">
    <property type="component" value="Unassembled WGS sequence"/>
</dbReference>
<protein>
    <recommendedName>
        <fullName evidence="1">F-box domain-containing protein</fullName>
    </recommendedName>
</protein>
<dbReference type="Proteomes" id="UP000663829">
    <property type="component" value="Unassembled WGS sequence"/>
</dbReference>
<dbReference type="Gene3D" id="3.80.10.10">
    <property type="entry name" value="Ribonuclease Inhibitor"/>
    <property type="match status" value="1"/>
</dbReference>
<dbReference type="EMBL" id="CAJNOQ010014783">
    <property type="protein sequence ID" value="CAF1348554.1"/>
    <property type="molecule type" value="Genomic_DNA"/>
</dbReference>
<accession>A0A815H311</accession>
<dbReference type="InterPro" id="IPR032675">
    <property type="entry name" value="LRR_dom_sf"/>
</dbReference>
<dbReference type="EMBL" id="CAJOBC010063009">
    <property type="protein sequence ID" value="CAF4216474.1"/>
    <property type="molecule type" value="Genomic_DNA"/>
</dbReference>
<reference evidence="2" key="1">
    <citation type="submission" date="2021-02" db="EMBL/GenBank/DDBJ databases">
        <authorList>
            <person name="Nowell W R."/>
        </authorList>
    </citation>
    <scope>NUCLEOTIDE SEQUENCE</scope>
</reference>
<dbReference type="AlphaFoldDB" id="A0A815H311"/>
<sequence length="325" mass="38451">MVYTLLEHLSNELLISVFEYLDAVHLYHAFSDLNTRFNQILNDSLIRLYFDSNNVRDYRDHYIFNRINRHQIITLTITSGRFLAYLKFYISTFINLQSIIFNSTNHSQDFLSELEPLGKLRTLVVRNTLNECEFVRRIVFENELPQLRKFIYIPKVQHHYVEHVGLNDTTRNASNNLEYMKIQNVHSSNLAVFLRKSSNLKYLNVSITDTLETGVLSSKLIYLNINLFRTTYDNLYQLLHLSSLLNLKKFELSGYGYDQKLLNGEKLRYLVSSVPSLRIFNVNMKINTTPSFEIKVATFENEKIYWKNLKWYVEGMYATLRAELF</sequence>
<name>A0A815H311_9BILA</name>
<dbReference type="InterPro" id="IPR001810">
    <property type="entry name" value="F-box_dom"/>
</dbReference>
<dbReference type="OrthoDB" id="10040146at2759"/>
<feature type="domain" description="F-box" evidence="1">
    <location>
        <begin position="3"/>
        <end position="53"/>
    </location>
</feature>
<gene>
    <name evidence="2" type="ORF">GPM918_LOCUS30787</name>
    <name evidence="3" type="ORF">SRO942_LOCUS31413</name>
</gene>
<dbReference type="PROSITE" id="PS50181">
    <property type="entry name" value="FBOX"/>
    <property type="match status" value="1"/>
</dbReference>
<proteinExistence type="predicted"/>
<organism evidence="2 4">
    <name type="scientific">Didymodactylos carnosus</name>
    <dbReference type="NCBI Taxonomy" id="1234261"/>
    <lineage>
        <taxon>Eukaryota</taxon>
        <taxon>Metazoa</taxon>
        <taxon>Spiralia</taxon>
        <taxon>Gnathifera</taxon>
        <taxon>Rotifera</taxon>
        <taxon>Eurotatoria</taxon>
        <taxon>Bdelloidea</taxon>
        <taxon>Philodinida</taxon>
        <taxon>Philodinidae</taxon>
        <taxon>Didymodactylos</taxon>
    </lineage>
</organism>
<dbReference type="SUPFAM" id="SSF52047">
    <property type="entry name" value="RNI-like"/>
    <property type="match status" value="1"/>
</dbReference>
<keyword evidence="4" id="KW-1185">Reference proteome</keyword>
<evidence type="ECO:0000313" key="3">
    <source>
        <dbReference type="EMBL" id="CAF4216474.1"/>
    </source>
</evidence>
<comment type="caution">
    <text evidence="2">The sequence shown here is derived from an EMBL/GenBank/DDBJ whole genome shotgun (WGS) entry which is preliminary data.</text>
</comment>